<evidence type="ECO:0000256" key="1">
    <source>
        <dbReference type="ARBA" id="ARBA00093462"/>
    </source>
</evidence>
<dbReference type="InterPro" id="IPR006343">
    <property type="entry name" value="DnaB/C_C"/>
</dbReference>
<dbReference type="Gene3D" id="1.10.10.630">
    <property type="entry name" value="DnaD domain-like"/>
    <property type="match status" value="1"/>
</dbReference>
<dbReference type="SUPFAM" id="SSF158499">
    <property type="entry name" value="DnaD domain-like"/>
    <property type="match status" value="1"/>
</dbReference>
<gene>
    <name evidence="4" type="primary">dnaB</name>
    <name evidence="4" type="ORF">NCTC11087_00786</name>
</gene>
<evidence type="ECO:0000259" key="3">
    <source>
        <dbReference type="Pfam" id="PF25888"/>
    </source>
</evidence>
<proteinExistence type="inferred from homology"/>
<dbReference type="Pfam" id="PF25888">
    <property type="entry name" value="WHD_DnaB"/>
    <property type="match status" value="1"/>
</dbReference>
<name>A0A380LPZ6_9FIRM</name>
<protein>
    <submittedName>
        <fullName evidence="4">Replication initiation and membrane attachment protein</fullName>
    </submittedName>
</protein>
<dbReference type="Proteomes" id="UP000255523">
    <property type="component" value="Unassembled WGS sequence"/>
</dbReference>
<dbReference type="InterPro" id="IPR034829">
    <property type="entry name" value="DnaD-like_sf"/>
</dbReference>
<feature type="domain" description="Replicative helicase loading/DNA remodeling protein DnaB N-terminal winged helix" evidence="3">
    <location>
        <begin position="16"/>
        <end position="241"/>
    </location>
</feature>
<accession>A0A380LPZ6</accession>
<evidence type="ECO:0000313" key="4">
    <source>
        <dbReference type="EMBL" id="SUO03906.1"/>
    </source>
</evidence>
<organism evidence="4 5">
    <name type="scientific">Faecalicoccus pleomorphus</name>
    <dbReference type="NCBI Taxonomy" id="1323"/>
    <lineage>
        <taxon>Bacteria</taxon>
        <taxon>Bacillati</taxon>
        <taxon>Bacillota</taxon>
        <taxon>Erysipelotrichia</taxon>
        <taxon>Erysipelotrichales</taxon>
        <taxon>Erysipelotrichaceae</taxon>
        <taxon>Faecalicoccus</taxon>
    </lineage>
</organism>
<evidence type="ECO:0000313" key="5">
    <source>
        <dbReference type="Proteomes" id="UP000255523"/>
    </source>
</evidence>
<evidence type="ECO:0000259" key="2">
    <source>
        <dbReference type="Pfam" id="PF07261"/>
    </source>
</evidence>
<dbReference type="RefSeq" id="WP_022789998.1">
    <property type="nucleotide sequence ID" value="NZ_JACJKL010000032.1"/>
</dbReference>
<dbReference type="OrthoDB" id="1652900at2"/>
<dbReference type="AlphaFoldDB" id="A0A380LPZ6"/>
<sequence length="383" mass="44987">MSRETCRIQMPFSLSEQQRDSLHLLYGSLIGKEAQCLYDVFSTLSKKEQLYDLQDVQKIVHLSPTRFEYARKQLEQYNLLQTYRETIKAEYLFILQPPKEPQLFLQHDIYSRIFLEKEGSSQLDRMKLFFSKECLCTKTMVNISEPLDVSILENWTSKKEEALDKTQIHIPSNTTYPFDFNVLFKGMERVIPQRLRTRQNLERIYDLARIFGIDEKNMRRYLSLSIDPQKTKIDFEGLRNKVIAAQDLPIHSQDPYTLSPIAYLQQKQNGMPVARADKLLLEKMMVDYRLPAEVINVLIDYALKATDQKFSRSFVEKVASSWARLKIDTKEKAMEQTISYKNTKVENVPEWYADTKQTEPDEELKARIARLQEKLGETNHGEN</sequence>
<comment type="similarity">
    <text evidence="1">Belongs to the DnaB/DnaD family.</text>
</comment>
<keyword evidence="5" id="KW-1185">Reference proteome</keyword>
<dbReference type="InterPro" id="IPR058660">
    <property type="entry name" value="WHD_DnaB"/>
</dbReference>
<reference evidence="4 5" key="1">
    <citation type="submission" date="2018-06" db="EMBL/GenBank/DDBJ databases">
        <authorList>
            <consortium name="Pathogen Informatics"/>
            <person name="Doyle S."/>
        </authorList>
    </citation>
    <scope>NUCLEOTIDE SEQUENCE [LARGE SCALE GENOMIC DNA]</scope>
    <source>
        <strain evidence="4 5">NCTC11087</strain>
    </source>
</reference>
<dbReference type="EMBL" id="UHFX01000003">
    <property type="protein sequence ID" value="SUO03906.1"/>
    <property type="molecule type" value="Genomic_DNA"/>
</dbReference>
<dbReference type="Pfam" id="PF07261">
    <property type="entry name" value="DnaB_2"/>
    <property type="match status" value="1"/>
</dbReference>
<dbReference type="GeneID" id="77461763"/>
<feature type="domain" description="DnaB/C C-terminal" evidence="2">
    <location>
        <begin position="266"/>
        <end position="336"/>
    </location>
</feature>